<gene>
    <name evidence="1" type="ORF">EVAR_10173_1</name>
</gene>
<dbReference type="AlphaFoldDB" id="A0A4C1TEC5"/>
<name>A0A4C1TEC5_EUMVA</name>
<evidence type="ECO:0000313" key="1">
    <source>
        <dbReference type="EMBL" id="GBP12494.1"/>
    </source>
</evidence>
<protein>
    <submittedName>
        <fullName evidence="1">Uncharacterized protein</fullName>
    </submittedName>
</protein>
<accession>A0A4C1TEC5</accession>
<keyword evidence="2" id="KW-1185">Reference proteome</keyword>
<reference evidence="1 2" key="1">
    <citation type="journal article" date="2019" name="Commun. Biol.">
        <title>The bagworm genome reveals a unique fibroin gene that provides high tensile strength.</title>
        <authorList>
            <person name="Kono N."/>
            <person name="Nakamura H."/>
            <person name="Ohtoshi R."/>
            <person name="Tomita M."/>
            <person name="Numata K."/>
            <person name="Arakawa K."/>
        </authorList>
    </citation>
    <scope>NUCLEOTIDE SEQUENCE [LARGE SCALE GENOMIC DNA]</scope>
</reference>
<sequence length="108" mass="11619">MNTIDGITKKVYRQCICDWLLFIKASSSEWQTSLVHGSAVELQKSAGVLTRTRSKVLQLASRRSREAHCGILHGDGYSEIIINLSIEISDYPSHLASKGGAGAGGEGS</sequence>
<evidence type="ECO:0000313" key="2">
    <source>
        <dbReference type="Proteomes" id="UP000299102"/>
    </source>
</evidence>
<proteinExistence type="predicted"/>
<organism evidence="1 2">
    <name type="scientific">Eumeta variegata</name>
    <name type="common">Bagworm moth</name>
    <name type="synonym">Eumeta japonica</name>
    <dbReference type="NCBI Taxonomy" id="151549"/>
    <lineage>
        <taxon>Eukaryota</taxon>
        <taxon>Metazoa</taxon>
        <taxon>Ecdysozoa</taxon>
        <taxon>Arthropoda</taxon>
        <taxon>Hexapoda</taxon>
        <taxon>Insecta</taxon>
        <taxon>Pterygota</taxon>
        <taxon>Neoptera</taxon>
        <taxon>Endopterygota</taxon>
        <taxon>Lepidoptera</taxon>
        <taxon>Glossata</taxon>
        <taxon>Ditrysia</taxon>
        <taxon>Tineoidea</taxon>
        <taxon>Psychidae</taxon>
        <taxon>Oiketicinae</taxon>
        <taxon>Eumeta</taxon>
    </lineage>
</organism>
<comment type="caution">
    <text evidence="1">The sequence shown here is derived from an EMBL/GenBank/DDBJ whole genome shotgun (WGS) entry which is preliminary data.</text>
</comment>
<dbReference type="EMBL" id="BGZK01000052">
    <property type="protein sequence ID" value="GBP12494.1"/>
    <property type="molecule type" value="Genomic_DNA"/>
</dbReference>
<dbReference type="Proteomes" id="UP000299102">
    <property type="component" value="Unassembled WGS sequence"/>
</dbReference>